<comment type="similarity">
    <text evidence="1">Belongs to the short-chain dehydrogenases/reductases (SDR) family.</text>
</comment>
<evidence type="ECO:0000313" key="3">
    <source>
        <dbReference type="EMBL" id="KPC27829.1"/>
    </source>
</evidence>
<dbReference type="Gene3D" id="3.40.50.720">
    <property type="entry name" value="NAD(P)-binding Rossmann-like Domain"/>
    <property type="match status" value="1"/>
</dbReference>
<dbReference type="GO" id="GO:0016491">
    <property type="term" value="F:oxidoreductase activity"/>
    <property type="evidence" value="ECO:0007669"/>
    <property type="project" value="UniProtKB-KW"/>
</dbReference>
<reference evidence="3 4" key="1">
    <citation type="submission" date="2015-07" db="EMBL/GenBank/DDBJ databases">
        <authorList>
            <person name="Noorani M."/>
        </authorList>
    </citation>
    <scope>NUCLEOTIDE SEQUENCE [LARGE SCALE GENOMIC DNA]</scope>
    <source>
        <strain evidence="3 4">0788_9</strain>
    </source>
</reference>
<name>A0A0N0GE55_PSESX</name>
<dbReference type="RefSeq" id="WP_054087037.1">
    <property type="nucleotide sequence ID" value="NZ_LGLN01000067.1"/>
</dbReference>
<dbReference type="EMBL" id="LGLN01000067">
    <property type="protein sequence ID" value="KPC27829.1"/>
    <property type="molecule type" value="Genomic_DNA"/>
</dbReference>
<sequence length="246" mass="26585">MKKILIIGATSTIAHACARLWAAEGSTFFLVARNLEKLERNASDLKARGAGFITLHQMDATHFAEHPAMLADCLIALGQIDIVLVAHGTLPDQRACEQDVGLAMQAFITNGASVIALLTLLARQFEVQRCGTLAVISSVAGERGRPSNYLYGSAKAAVSTFCDGLQARLFKLGVHVVTIKPGFVDTPMTQGQAMPAALLSQPSVVAERIVRGIARQSTSLYAPGFWAWIMWVIRSIPQPLFKRLDL</sequence>
<dbReference type="SUPFAM" id="SSF51735">
    <property type="entry name" value="NAD(P)-binding Rossmann-fold domains"/>
    <property type="match status" value="1"/>
</dbReference>
<dbReference type="PROSITE" id="PS00061">
    <property type="entry name" value="ADH_SHORT"/>
    <property type="match status" value="1"/>
</dbReference>
<dbReference type="PATRIC" id="fig|81035.3.peg.375"/>
<dbReference type="GO" id="GO:0016020">
    <property type="term" value="C:membrane"/>
    <property type="evidence" value="ECO:0007669"/>
    <property type="project" value="TreeGrafter"/>
</dbReference>
<evidence type="ECO:0000256" key="2">
    <source>
        <dbReference type="ARBA" id="ARBA00023002"/>
    </source>
</evidence>
<proteinExistence type="inferred from homology"/>
<dbReference type="PANTHER" id="PTHR44196">
    <property type="entry name" value="DEHYDROGENASE/REDUCTASE SDR FAMILY MEMBER 7B"/>
    <property type="match status" value="1"/>
</dbReference>
<dbReference type="PRINTS" id="PR00081">
    <property type="entry name" value="GDHRDH"/>
</dbReference>
<keyword evidence="2" id="KW-0560">Oxidoreductase</keyword>
<comment type="caution">
    <text evidence="3">The sequence shown here is derived from an EMBL/GenBank/DDBJ whole genome shotgun (WGS) entry which is preliminary data.</text>
</comment>
<dbReference type="Proteomes" id="UP000037891">
    <property type="component" value="Unassembled WGS sequence"/>
</dbReference>
<evidence type="ECO:0000313" key="4">
    <source>
        <dbReference type="Proteomes" id="UP000037891"/>
    </source>
</evidence>
<protein>
    <submittedName>
        <fullName evidence="3">Short chain dehydrogenase</fullName>
    </submittedName>
</protein>
<dbReference type="InterPro" id="IPR036291">
    <property type="entry name" value="NAD(P)-bd_dom_sf"/>
</dbReference>
<dbReference type="InterPro" id="IPR020904">
    <property type="entry name" value="Sc_DH/Rdtase_CS"/>
</dbReference>
<organism evidence="3 4">
    <name type="scientific">Pseudomonas syringae pv. cilantro</name>
    <dbReference type="NCBI Taxonomy" id="81035"/>
    <lineage>
        <taxon>Bacteria</taxon>
        <taxon>Pseudomonadati</taxon>
        <taxon>Pseudomonadota</taxon>
        <taxon>Gammaproteobacteria</taxon>
        <taxon>Pseudomonadales</taxon>
        <taxon>Pseudomonadaceae</taxon>
        <taxon>Pseudomonas</taxon>
        <taxon>Pseudomonas syringae</taxon>
    </lineage>
</organism>
<dbReference type="NCBIfam" id="NF005489">
    <property type="entry name" value="PRK07102.1"/>
    <property type="match status" value="1"/>
</dbReference>
<gene>
    <name evidence="3" type="ORF">ABJ99_0326</name>
</gene>
<dbReference type="PANTHER" id="PTHR44196:SF1">
    <property type="entry name" value="DEHYDROGENASE_REDUCTASE SDR FAMILY MEMBER 7B"/>
    <property type="match status" value="1"/>
</dbReference>
<reference evidence="3 4" key="2">
    <citation type="submission" date="2015-10" db="EMBL/GenBank/DDBJ databases">
        <title>Comparative genomics and high-throughput reverse genetic screens identify a new phytobacterial MAMP and an Arabidopsis receptor required for immune elicitation.</title>
        <authorList>
            <person name="Mott G.A."/>
            <person name="Thakur S."/>
            <person name="Wang P.W."/>
            <person name="Desveaux D."/>
            <person name="Guttman D.S."/>
        </authorList>
    </citation>
    <scope>NUCLEOTIDE SEQUENCE [LARGE SCALE GENOMIC DNA]</scope>
    <source>
        <strain evidence="3 4">0788_9</strain>
    </source>
</reference>
<accession>A0A0N0GE55</accession>
<dbReference type="InterPro" id="IPR002347">
    <property type="entry name" value="SDR_fam"/>
</dbReference>
<dbReference type="AlphaFoldDB" id="A0A0N0GE55"/>
<evidence type="ECO:0000256" key="1">
    <source>
        <dbReference type="ARBA" id="ARBA00006484"/>
    </source>
</evidence>
<dbReference type="Pfam" id="PF00106">
    <property type="entry name" value="adh_short"/>
    <property type="match status" value="1"/>
</dbReference>